<dbReference type="AlphaFoldDB" id="A0A427YHV1"/>
<dbReference type="PANTHER" id="PTHR28026:SF9">
    <property type="entry name" value="2-HYDROXY-PALMITIC ACID DIOXYGENASE MPO1"/>
    <property type="match status" value="1"/>
</dbReference>
<dbReference type="GO" id="GO:0046521">
    <property type="term" value="P:sphingoid catabolic process"/>
    <property type="evidence" value="ECO:0007669"/>
    <property type="project" value="TreeGrafter"/>
</dbReference>
<feature type="transmembrane region" description="Helical" evidence="2">
    <location>
        <begin position="112"/>
        <end position="130"/>
    </location>
</feature>
<dbReference type="OrthoDB" id="2124888at2759"/>
<feature type="transmembrane region" description="Helical" evidence="2">
    <location>
        <begin position="150"/>
        <end position="172"/>
    </location>
</feature>
<feature type="transmembrane region" description="Helical" evidence="2">
    <location>
        <begin position="51"/>
        <end position="73"/>
    </location>
</feature>
<organism evidence="3 4">
    <name type="scientific">Saitozyma podzolica</name>
    <dbReference type="NCBI Taxonomy" id="1890683"/>
    <lineage>
        <taxon>Eukaryota</taxon>
        <taxon>Fungi</taxon>
        <taxon>Dikarya</taxon>
        <taxon>Basidiomycota</taxon>
        <taxon>Agaricomycotina</taxon>
        <taxon>Tremellomycetes</taxon>
        <taxon>Tremellales</taxon>
        <taxon>Trimorphomycetaceae</taxon>
        <taxon>Saitozyma</taxon>
    </lineage>
</organism>
<protein>
    <recommendedName>
        <fullName evidence="5">Endoplasmic reticulum protein</fullName>
    </recommendedName>
</protein>
<dbReference type="GO" id="GO:0005783">
    <property type="term" value="C:endoplasmic reticulum"/>
    <property type="evidence" value="ECO:0007669"/>
    <property type="project" value="TreeGrafter"/>
</dbReference>
<accession>A0A427YHV1</accession>
<evidence type="ECO:0000313" key="4">
    <source>
        <dbReference type="Proteomes" id="UP000279259"/>
    </source>
</evidence>
<comment type="caution">
    <text evidence="3">The sequence shown here is derived from an EMBL/GenBank/DDBJ whole genome shotgun (WGS) entry which is preliminary data.</text>
</comment>
<evidence type="ECO:0000256" key="1">
    <source>
        <dbReference type="SAM" id="MobiDB-lite"/>
    </source>
</evidence>
<dbReference type="EMBL" id="RSCD01000010">
    <property type="protein sequence ID" value="RSH90655.1"/>
    <property type="molecule type" value="Genomic_DNA"/>
</dbReference>
<feature type="region of interest" description="Disordered" evidence="1">
    <location>
        <begin position="1"/>
        <end position="22"/>
    </location>
</feature>
<reference evidence="3 4" key="1">
    <citation type="submission" date="2018-11" db="EMBL/GenBank/DDBJ databases">
        <title>Genome sequence of Saitozyma podzolica DSM 27192.</title>
        <authorList>
            <person name="Aliyu H."/>
            <person name="Gorte O."/>
            <person name="Ochsenreither K."/>
        </authorList>
    </citation>
    <scope>NUCLEOTIDE SEQUENCE [LARGE SCALE GENOMIC DNA]</scope>
    <source>
        <strain evidence="3 4">DSM 27192</strain>
    </source>
</reference>
<keyword evidence="2" id="KW-1133">Transmembrane helix</keyword>
<gene>
    <name evidence="3" type="ORF">EHS25_001260</name>
</gene>
<dbReference type="Pfam" id="PF06127">
    <property type="entry name" value="Mpo1-like"/>
    <property type="match status" value="1"/>
</dbReference>
<feature type="transmembrane region" description="Helical" evidence="2">
    <location>
        <begin position="184"/>
        <end position="203"/>
    </location>
</feature>
<name>A0A427YHV1_9TREE</name>
<evidence type="ECO:0008006" key="5">
    <source>
        <dbReference type="Google" id="ProtNLM"/>
    </source>
</evidence>
<evidence type="ECO:0000256" key="2">
    <source>
        <dbReference type="SAM" id="Phobius"/>
    </source>
</evidence>
<dbReference type="PANTHER" id="PTHR28026">
    <property type="entry name" value="DUF962 DOMAIN PROTEIN (AFU_ORTHOLOGUE AFUA_8G05310)"/>
    <property type="match status" value="1"/>
</dbReference>
<dbReference type="GO" id="GO:0016020">
    <property type="term" value="C:membrane"/>
    <property type="evidence" value="ECO:0007669"/>
    <property type="project" value="GOC"/>
</dbReference>
<evidence type="ECO:0000313" key="3">
    <source>
        <dbReference type="EMBL" id="RSH90655.1"/>
    </source>
</evidence>
<feature type="transmembrane region" description="Helical" evidence="2">
    <location>
        <begin position="85"/>
        <end position="105"/>
    </location>
</feature>
<keyword evidence="4" id="KW-1185">Reference proteome</keyword>
<proteinExistence type="predicted"/>
<keyword evidence="2" id="KW-0472">Membrane</keyword>
<dbReference type="InterPro" id="IPR009305">
    <property type="entry name" value="Mpo1-like"/>
</dbReference>
<sequence>MATPRKTRSQGPAEAIDLDHPNGKGSGTEWLNVESELAFYASYHSNIINKAIHLICIPLIYWSSLILLAHLPIPGFNTVVLARYLAFQPSAALILATVYQAYYIALEPIGGLAYLPWTSILYLTATYIRAFPPTWLPYRNASGFGDTPTAVPFGIIVEVFSWGMQFVGHGVFEKRAPALLDNLVQALVLAPFFVHLELLFALFNYKPDLHKKITNKAGVRIRDMNRAAKLKQ</sequence>
<keyword evidence="2" id="KW-0812">Transmembrane</keyword>
<dbReference type="Proteomes" id="UP000279259">
    <property type="component" value="Unassembled WGS sequence"/>
</dbReference>